<dbReference type="Proteomes" id="UP001153069">
    <property type="component" value="Unassembled WGS sequence"/>
</dbReference>
<feature type="transmembrane region" description="Helical" evidence="5">
    <location>
        <begin position="305"/>
        <end position="325"/>
    </location>
</feature>
<reference evidence="7" key="1">
    <citation type="submission" date="2020-06" db="EMBL/GenBank/DDBJ databases">
        <authorList>
            <consortium name="Plant Systems Biology data submission"/>
        </authorList>
    </citation>
    <scope>NUCLEOTIDE SEQUENCE</scope>
    <source>
        <strain evidence="7">D6</strain>
    </source>
</reference>
<accession>A0A9N8DB75</accession>
<dbReference type="Pfam" id="PF03151">
    <property type="entry name" value="TPT"/>
    <property type="match status" value="1"/>
</dbReference>
<protein>
    <submittedName>
        <fullName evidence="7">Phosphoenolpyruvate/phosphate translocator 2, chloroplastic</fullName>
    </submittedName>
</protein>
<keyword evidence="8" id="KW-1185">Reference proteome</keyword>
<feature type="domain" description="Sugar phosphate transporter" evidence="6">
    <location>
        <begin position="66"/>
        <end position="323"/>
    </location>
</feature>
<keyword evidence="3 5" id="KW-1133">Transmembrane helix</keyword>
<evidence type="ECO:0000313" key="8">
    <source>
        <dbReference type="Proteomes" id="UP001153069"/>
    </source>
</evidence>
<evidence type="ECO:0000259" key="6">
    <source>
        <dbReference type="Pfam" id="PF03151"/>
    </source>
</evidence>
<organism evidence="7 8">
    <name type="scientific">Seminavis robusta</name>
    <dbReference type="NCBI Taxonomy" id="568900"/>
    <lineage>
        <taxon>Eukaryota</taxon>
        <taxon>Sar</taxon>
        <taxon>Stramenopiles</taxon>
        <taxon>Ochrophyta</taxon>
        <taxon>Bacillariophyta</taxon>
        <taxon>Bacillariophyceae</taxon>
        <taxon>Bacillariophycidae</taxon>
        <taxon>Naviculales</taxon>
        <taxon>Naviculaceae</taxon>
        <taxon>Seminavis</taxon>
    </lineage>
</organism>
<dbReference type="InterPro" id="IPR050186">
    <property type="entry name" value="TPT_transporter"/>
</dbReference>
<feature type="transmembrane region" description="Helical" evidence="5">
    <location>
        <begin position="68"/>
        <end position="86"/>
    </location>
</feature>
<evidence type="ECO:0000256" key="1">
    <source>
        <dbReference type="ARBA" id="ARBA00004141"/>
    </source>
</evidence>
<comment type="caution">
    <text evidence="7">The sequence shown here is derived from an EMBL/GenBank/DDBJ whole genome shotgun (WGS) entry which is preliminary data.</text>
</comment>
<evidence type="ECO:0000256" key="3">
    <source>
        <dbReference type="ARBA" id="ARBA00022989"/>
    </source>
</evidence>
<keyword evidence="4 5" id="KW-0472">Membrane</keyword>
<name>A0A9N8DB75_9STRA</name>
<gene>
    <name evidence="7" type="ORF">SEMRO_62_G035460.1</name>
</gene>
<proteinExistence type="predicted"/>
<dbReference type="GO" id="GO:0016020">
    <property type="term" value="C:membrane"/>
    <property type="evidence" value="ECO:0007669"/>
    <property type="project" value="UniProtKB-SubCell"/>
</dbReference>
<evidence type="ECO:0000313" key="7">
    <source>
        <dbReference type="EMBL" id="CAB9499494.1"/>
    </source>
</evidence>
<feature type="transmembrane region" description="Helical" evidence="5">
    <location>
        <begin position="156"/>
        <end position="177"/>
    </location>
</feature>
<dbReference type="EMBL" id="CAICTM010000061">
    <property type="protein sequence ID" value="CAB9499494.1"/>
    <property type="molecule type" value="Genomic_DNA"/>
</dbReference>
<evidence type="ECO:0000256" key="4">
    <source>
        <dbReference type="ARBA" id="ARBA00023136"/>
    </source>
</evidence>
<evidence type="ECO:0000256" key="2">
    <source>
        <dbReference type="ARBA" id="ARBA00022692"/>
    </source>
</evidence>
<dbReference type="PANTHER" id="PTHR11132">
    <property type="entry name" value="SOLUTE CARRIER FAMILY 35"/>
    <property type="match status" value="1"/>
</dbReference>
<feature type="transmembrane region" description="Helical" evidence="5">
    <location>
        <begin position="98"/>
        <end position="119"/>
    </location>
</feature>
<keyword evidence="2 5" id="KW-0812">Transmembrane</keyword>
<dbReference type="OrthoDB" id="6418713at2759"/>
<evidence type="ECO:0000256" key="5">
    <source>
        <dbReference type="SAM" id="Phobius"/>
    </source>
</evidence>
<feature type="transmembrane region" description="Helical" evidence="5">
    <location>
        <begin position="27"/>
        <end position="47"/>
    </location>
</feature>
<dbReference type="AlphaFoldDB" id="A0A9N8DB75"/>
<sequence>MAAAAPAVIPSPSVLDSLSSNVNLVGGLWFVSSALLTTYSTTSFLKYQHADSDSCKIHVPNRLHLPRPQLLTLFRFGGSLLLGLLLHPDVHLISRIRATMATIPDFVLPAAFLTIANYANSIALNRIGISLTYTSKCAIPIFTVLLTYLLDGPTALPALPTLLSLVPIAGGIALASWDSPVFEAKGFSFAMISSSAQTALNVCSKKALAKTGLSGAEGQRAMVAVGLAITAVLFLLQKQPEHCVDDEIPPPSWLSLLAVTAYHLEYVLSFTFVRMVAPVAYGASDAVRRLAIIISGHYMFGHDRFTTVNVLGIATALVGAMAYAITSHAF</sequence>
<comment type="subcellular location">
    <subcellularLocation>
        <location evidence="1">Membrane</location>
        <topology evidence="1">Multi-pass membrane protein</topology>
    </subcellularLocation>
</comment>
<dbReference type="InterPro" id="IPR004853">
    <property type="entry name" value="Sugar_P_trans_dom"/>
</dbReference>
<feature type="transmembrane region" description="Helical" evidence="5">
    <location>
        <begin position="131"/>
        <end position="150"/>
    </location>
</feature>